<dbReference type="InterPro" id="IPR050817">
    <property type="entry name" value="DjlA_DnaK_co-chaperone"/>
</dbReference>
<accession>D8QY66</accession>
<dbReference type="PANTHER" id="PTHR24074">
    <property type="entry name" value="CO-CHAPERONE PROTEIN DJLA"/>
    <property type="match status" value="1"/>
</dbReference>
<dbReference type="HOGENOM" id="CLU_017633_18_1_1"/>
<dbReference type="eggNOG" id="KOG0714">
    <property type="taxonomic scope" value="Eukaryota"/>
</dbReference>
<keyword evidence="4" id="KW-1185">Reference proteome</keyword>
<evidence type="ECO:0000259" key="1">
    <source>
        <dbReference type="PROSITE" id="PS50076"/>
    </source>
</evidence>
<feature type="non-terminal residue" evidence="3">
    <location>
        <position position="71"/>
    </location>
</feature>
<dbReference type="AlphaFoldDB" id="D8QY66"/>
<evidence type="ECO:0000313" key="4">
    <source>
        <dbReference type="Proteomes" id="UP000001514"/>
    </source>
</evidence>
<dbReference type="InterPro" id="IPR036869">
    <property type="entry name" value="J_dom_sf"/>
</dbReference>
<dbReference type="InterPro" id="IPR018253">
    <property type="entry name" value="DnaJ_domain_CS"/>
</dbReference>
<dbReference type="EMBL" id="GL377590">
    <property type="protein sequence ID" value="EFJ24098.1"/>
    <property type="molecule type" value="Genomic_DNA"/>
</dbReference>
<evidence type="ECO:0000313" key="3">
    <source>
        <dbReference type="EMBL" id="EFJ35148.1"/>
    </source>
</evidence>
<dbReference type="InParanoid" id="D8QY66"/>
<proteinExistence type="predicted"/>
<reference evidence="3 4" key="1">
    <citation type="journal article" date="2011" name="Science">
        <title>The Selaginella genome identifies genetic changes associated with the evolution of vascular plants.</title>
        <authorList>
            <person name="Banks J.A."/>
            <person name="Nishiyama T."/>
            <person name="Hasebe M."/>
            <person name="Bowman J.L."/>
            <person name="Gribskov M."/>
            <person name="dePamphilis C."/>
            <person name="Albert V.A."/>
            <person name="Aono N."/>
            <person name="Aoyama T."/>
            <person name="Ambrose B.A."/>
            <person name="Ashton N.W."/>
            <person name="Axtell M.J."/>
            <person name="Barker E."/>
            <person name="Barker M.S."/>
            <person name="Bennetzen J.L."/>
            <person name="Bonawitz N.D."/>
            <person name="Chapple C."/>
            <person name="Cheng C."/>
            <person name="Correa L.G."/>
            <person name="Dacre M."/>
            <person name="DeBarry J."/>
            <person name="Dreyer I."/>
            <person name="Elias M."/>
            <person name="Engstrom E.M."/>
            <person name="Estelle M."/>
            <person name="Feng L."/>
            <person name="Finet C."/>
            <person name="Floyd S.K."/>
            <person name="Frommer W.B."/>
            <person name="Fujita T."/>
            <person name="Gramzow L."/>
            <person name="Gutensohn M."/>
            <person name="Harholt J."/>
            <person name="Hattori M."/>
            <person name="Heyl A."/>
            <person name="Hirai T."/>
            <person name="Hiwatashi Y."/>
            <person name="Ishikawa M."/>
            <person name="Iwata M."/>
            <person name="Karol K.G."/>
            <person name="Koehler B."/>
            <person name="Kolukisaoglu U."/>
            <person name="Kubo M."/>
            <person name="Kurata T."/>
            <person name="Lalonde S."/>
            <person name="Li K."/>
            <person name="Li Y."/>
            <person name="Litt A."/>
            <person name="Lyons E."/>
            <person name="Manning G."/>
            <person name="Maruyama T."/>
            <person name="Michael T.P."/>
            <person name="Mikami K."/>
            <person name="Miyazaki S."/>
            <person name="Morinaga S."/>
            <person name="Murata T."/>
            <person name="Mueller-Roeber B."/>
            <person name="Nelson D.R."/>
            <person name="Obara M."/>
            <person name="Oguri Y."/>
            <person name="Olmstead R.G."/>
            <person name="Onodera N."/>
            <person name="Petersen B.L."/>
            <person name="Pils B."/>
            <person name="Prigge M."/>
            <person name="Rensing S.A."/>
            <person name="Riano-Pachon D.M."/>
            <person name="Roberts A.W."/>
            <person name="Sato Y."/>
            <person name="Scheller H.V."/>
            <person name="Schulz B."/>
            <person name="Schulz C."/>
            <person name="Shakirov E.V."/>
            <person name="Shibagaki N."/>
            <person name="Shinohara N."/>
            <person name="Shippen D.E."/>
            <person name="Soerensen I."/>
            <person name="Sotooka R."/>
            <person name="Sugimoto N."/>
            <person name="Sugita M."/>
            <person name="Sumikawa N."/>
            <person name="Tanurdzic M."/>
            <person name="Theissen G."/>
            <person name="Ulvskov P."/>
            <person name="Wakazuki S."/>
            <person name="Weng J.K."/>
            <person name="Willats W.W."/>
            <person name="Wipf D."/>
            <person name="Wolf P.G."/>
            <person name="Yang L."/>
            <person name="Zimmer A.D."/>
            <person name="Zhu Q."/>
            <person name="Mitros T."/>
            <person name="Hellsten U."/>
            <person name="Loque D."/>
            <person name="Otillar R."/>
            <person name="Salamov A."/>
            <person name="Schmutz J."/>
            <person name="Shapiro H."/>
            <person name="Lindquist E."/>
            <person name="Lucas S."/>
            <person name="Rokhsar D."/>
            <person name="Grigoriev I.V."/>
        </authorList>
    </citation>
    <scope>NUCLEOTIDE SEQUENCE [LARGE SCALE GENOMIC DNA]</scope>
</reference>
<dbReference type="Gramene" id="EFJ35148">
    <property type="protein sequence ID" value="EFJ35148"/>
    <property type="gene ID" value="SELMODRAFT_9293"/>
</dbReference>
<dbReference type="CDD" id="cd06257">
    <property type="entry name" value="DnaJ"/>
    <property type="match status" value="1"/>
</dbReference>
<gene>
    <name evidence="2" type="ORF">SELMODRAFT_9289</name>
    <name evidence="3" type="ORF">SELMODRAFT_9293</name>
</gene>
<dbReference type="PROSITE" id="PS50076">
    <property type="entry name" value="DNAJ_2"/>
    <property type="match status" value="1"/>
</dbReference>
<dbReference type="SUPFAM" id="SSF46565">
    <property type="entry name" value="Chaperone J-domain"/>
    <property type="match status" value="1"/>
</dbReference>
<dbReference type="OMA" id="AMQEMWD"/>
<organism evidence="4">
    <name type="scientific">Selaginella moellendorffii</name>
    <name type="common">Spikemoss</name>
    <dbReference type="NCBI Taxonomy" id="88036"/>
    <lineage>
        <taxon>Eukaryota</taxon>
        <taxon>Viridiplantae</taxon>
        <taxon>Streptophyta</taxon>
        <taxon>Embryophyta</taxon>
        <taxon>Tracheophyta</taxon>
        <taxon>Lycopodiopsida</taxon>
        <taxon>Selaginellales</taxon>
        <taxon>Selaginellaceae</taxon>
        <taxon>Selaginella</taxon>
    </lineage>
</organism>
<feature type="domain" description="J" evidence="1">
    <location>
        <begin position="1"/>
        <end position="71"/>
    </location>
</feature>
<name>D8QY66_SELML</name>
<dbReference type="KEGG" id="smo:SELMODRAFT_9293"/>
<sequence length="71" mass="8155">DLYRVLGVSRDASSDDIKAAFRRLALKFHPDRHANASKSEQRNASDSFRQVKEAYEILGNDKKREVYNRSG</sequence>
<dbReference type="Gene3D" id="1.10.287.110">
    <property type="entry name" value="DnaJ domain"/>
    <property type="match status" value="1"/>
</dbReference>
<dbReference type="EMBL" id="GL377568">
    <property type="protein sequence ID" value="EFJ35148.1"/>
    <property type="molecule type" value="Genomic_DNA"/>
</dbReference>
<dbReference type="InterPro" id="IPR001623">
    <property type="entry name" value="DnaJ_domain"/>
</dbReference>
<dbReference type="PROSITE" id="PS00636">
    <property type="entry name" value="DNAJ_1"/>
    <property type="match status" value="1"/>
</dbReference>
<dbReference type="STRING" id="88036.D8QY66"/>
<dbReference type="Proteomes" id="UP000001514">
    <property type="component" value="Unassembled WGS sequence"/>
</dbReference>
<dbReference type="PRINTS" id="PR00625">
    <property type="entry name" value="JDOMAIN"/>
</dbReference>
<dbReference type="Gramene" id="EFJ24098">
    <property type="protein sequence ID" value="EFJ24098"/>
    <property type="gene ID" value="SELMODRAFT_9289"/>
</dbReference>
<dbReference type="KEGG" id="smo:SELMODRAFT_9289"/>
<dbReference type="Pfam" id="PF00226">
    <property type="entry name" value="DnaJ"/>
    <property type="match status" value="1"/>
</dbReference>
<protein>
    <recommendedName>
        <fullName evidence="1">J domain-containing protein</fullName>
    </recommendedName>
</protein>
<feature type="non-terminal residue" evidence="3">
    <location>
        <position position="1"/>
    </location>
</feature>
<evidence type="ECO:0000313" key="2">
    <source>
        <dbReference type="EMBL" id="EFJ24098.1"/>
    </source>
</evidence>
<dbReference type="SMART" id="SM00271">
    <property type="entry name" value="DnaJ"/>
    <property type="match status" value="1"/>
</dbReference>